<feature type="signal peptide" evidence="2">
    <location>
        <begin position="1"/>
        <end position="22"/>
    </location>
</feature>
<gene>
    <name evidence="4" type="ORF">SAMN05216474_2856</name>
</gene>
<dbReference type="Proteomes" id="UP000236454">
    <property type="component" value="Unassembled WGS sequence"/>
</dbReference>
<evidence type="ECO:0000256" key="2">
    <source>
        <dbReference type="SAM" id="SignalP"/>
    </source>
</evidence>
<evidence type="ECO:0000256" key="1">
    <source>
        <dbReference type="ARBA" id="ARBA00022729"/>
    </source>
</evidence>
<protein>
    <submittedName>
        <fullName evidence="4">Por secretion system C-terminal sorting domain-containing protein</fullName>
    </submittedName>
</protein>
<dbReference type="RefSeq" id="WP_090252172.1">
    <property type="nucleotide sequence ID" value="NZ_FPAS01000006.1"/>
</dbReference>
<proteinExistence type="predicted"/>
<feature type="chain" id="PRO_5014854418" evidence="2">
    <location>
        <begin position="23"/>
        <end position="384"/>
    </location>
</feature>
<name>A0A1I7BKZ3_9FLAO</name>
<keyword evidence="1 2" id="KW-0732">Signal</keyword>
<keyword evidence="5" id="KW-1185">Reference proteome</keyword>
<evidence type="ECO:0000313" key="4">
    <source>
        <dbReference type="EMBL" id="SFT87849.1"/>
    </source>
</evidence>
<sequence length="384" mass="41804">MKTTLLFSNAVIFAMSSLTLTAQTTITEANYQRTGTFSHTFGRDQSAVVLPATGSNQSWDYTSLAEETSVTHDHTAVSGDPVFTNANNSSVWYYTFQGMSYSANHYEGLNASAWTVEGRKIFGEGYSITAVTGGADDSLVFLDYDDLYTSPHVQLEFPASFGNTWSSNYERSTPYRLTVVGSGVVNAPGEVREFRSVSSEVVGDGTLFIPLSTGGPAPARDVILVKEIITEIDSVFLNGSPAPTTLLSAFGLVQGTVTVTTSYSFYTPDLSSKLLYILEPVGSLSINRAEYSKDADNLSIDAFSNQMELQVFPNPSNGVFTLDLGERYYNGEVKIFDVSGKMVYHSSFECTQEFQVQFAGIPGVYLLEVSTAEGNQARKKVIKK</sequence>
<feature type="domain" description="Secretion system C-terminal sorting" evidence="3">
    <location>
        <begin position="311"/>
        <end position="382"/>
    </location>
</feature>
<evidence type="ECO:0000313" key="5">
    <source>
        <dbReference type="Proteomes" id="UP000236454"/>
    </source>
</evidence>
<reference evidence="4 5" key="1">
    <citation type="submission" date="2016-10" db="EMBL/GenBank/DDBJ databases">
        <authorList>
            <person name="de Groot N.N."/>
        </authorList>
    </citation>
    <scope>NUCLEOTIDE SEQUENCE [LARGE SCALE GENOMIC DNA]</scope>
    <source>
        <strain evidence="4 5">CGMCC 1.7005</strain>
    </source>
</reference>
<dbReference type="EMBL" id="FPAS01000006">
    <property type="protein sequence ID" value="SFT87849.1"/>
    <property type="molecule type" value="Genomic_DNA"/>
</dbReference>
<evidence type="ECO:0000259" key="3">
    <source>
        <dbReference type="Pfam" id="PF18962"/>
    </source>
</evidence>
<dbReference type="NCBIfam" id="TIGR04183">
    <property type="entry name" value="Por_Secre_tail"/>
    <property type="match status" value="1"/>
</dbReference>
<organism evidence="4 5">
    <name type="scientific">Lishizhenia tianjinensis</name>
    <dbReference type="NCBI Taxonomy" id="477690"/>
    <lineage>
        <taxon>Bacteria</taxon>
        <taxon>Pseudomonadati</taxon>
        <taxon>Bacteroidota</taxon>
        <taxon>Flavobacteriia</taxon>
        <taxon>Flavobacteriales</taxon>
        <taxon>Crocinitomicaceae</taxon>
        <taxon>Lishizhenia</taxon>
    </lineage>
</organism>
<dbReference type="InterPro" id="IPR026444">
    <property type="entry name" value="Secre_tail"/>
</dbReference>
<dbReference type="AlphaFoldDB" id="A0A1I7BKZ3"/>
<dbReference type="Pfam" id="PF18962">
    <property type="entry name" value="Por_Secre_tail"/>
    <property type="match status" value="1"/>
</dbReference>
<accession>A0A1I7BKZ3</accession>
<dbReference type="OrthoDB" id="8478811at2"/>